<proteinExistence type="predicted"/>
<comment type="caution">
    <text evidence="1">The sequence shown here is derived from an EMBL/GenBank/DDBJ whole genome shotgun (WGS) entry which is preliminary data.</text>
</comment>
<dbReference type="Proteomes" id="UP000784294">
    <property type="component" value="Unassembled WGS sequence"/>
</dbReference>
<gene>
    <name evidence="1" type="ORF">PXEA_LOCUS7714</name>
</gene>
<sequence>MHQSKGTNYRTIAAAQLDLRMLLQDKSASNSTSASNLRCHGQVDFIGLVAPSFSNGSMLSGKEEEGTANDLVGQLVGRLTYWLRLCIPMEQAIRYVV</sequence>
<dbReference type="InterPro" id="IPR035892">
    <property type="entry name" value="C2_domain_sf"/>
</dbReference>
<evidence type="ECO:0000313" key="1">
    <source>
        <dbReference type="EMBL" id="VEL14274.1"/>
    </source>
</evidence>
<organism evidence="1 2">
    <name type="scientific">Protopolystoma xenopodis</name>
    <dbReference type="NCBI Taxonomy" id="117903"/>
    <lineage>
        <taxon>Eukaryota</taxon>
        <taxon>Metazoa</taxon>
        <taxon>Spiralia</taxon>
        <taxon>Lophotrochozoa</taxon>
        <taxon>Platyhelminthes</taxon>
        <taxon>Monogenea</taxon>
        <taxon>Polyopisthocotylea</taxon>
        <taxon>Polystomatidea</taxon>
        <taxon>Polystomatidae</taxon>
        <taxon>Protopolystoma</taxon>
    </lineage>
</organism>
<keyword evidence="2" id="KW-1185">Reference proteome</keyword>
<dbReference type="EMBL" id="CAAALY010020587">
    <property type="protein sequence ID" value="VEL14274.1"/>
    <property type="molecule type" value="Genomic_DNA"/>
</dbReference>
<name>A0A3S5A3T7_9PLAT</name>
<evidence type="ECO:0000313" key="2">
    <source>
        <dbReference type="Proteomes" id="UP000784294"/>
    </source>
</evidence>
<dbReference type="Gene3D" id="2.60.40.150">
    <property type="entry name" value="C2 domain"/>
    <property type="match status" value="1"/>
</dbReference>
<accession>A0A3S5A3T7</accession>
<dbReference type="AlphaFoldDB" id="A0A3S5A3T7"/>
<reference evidence="1" key="1">
    <citation type="submission" date="2018-11" db="EMBL/GenBank/DDBJ databases">
        <authorList>
            <consortium name="Pathogen Informatics"/>
        </authorList>
    </citation>
    <scope>NUCLEOTIDE SEQUENCE</scope>
</reference>
<protein>
    <submittedName>
        <fullName evidence="1">Uncharacterized protein</fullName>
    </submittedName>
</protein>
<dbReference type="OrthoDB" id="2133912at2759"/>